<dbReference type="Pfam" id="PF00498">
    <property type="entry name" value="FHA"/>
    <property type="match status" value="1"/>
</dbReference>
<reference evidence="3" key="1">
    <citation type="submission" date="2016-10" db="EMBL/GenBank/DDBJ databases">
        <title>Sequence of Gallionella enrichment culture.</title>
        <authorList>
            <person name="Poehlein A."/>
            <person name="Muehling M."/>
            <person name="Daniel R."/>
        </authorList>
    </citation>
    <scope>NUCLEOTIDE SEQUENCE</scope>
</reference>
<dbReference type="CDD" id="cd00060">
    <property type="entry name" value="FHA"/>
    <property type="match status" value="1"/>
</dbReference>
<sequence>MSIGEYVPGTHLAVVDVHGVALLPASTSDQVLASVRAALSSDELDGDRVTVLLETLTLGTRLSVLPAFAAAVLAPGRVDLLVRGPYRLTVAGARPTQLDGLHVTSWREESVDEPTLVELAGDEDTSARTLTLDRGVALAASVRLLLAQALESDAPSKAEKGTVAEPVADELLVEPVDQAPTGQSRHAGPVSVDSSPEPRQSAPATTAGQAATSLVPGDAAASVGSGDAGDGKVSGDGRTLLPDATLAVELTGAGETASGQWLVTGVPGPIAPSGTDQGQEGSSETDYGFLWDHTIIHDVEHAAVRAPDHEPDHAPAAESGAGDHDGETIHLSDLLGSAPAPVPAPQPADISGPGVLSRYCGQGHPNAPHAVACRVCGGPIVGEPRVGTRPALGRLRLGSGDTVDLDRSVILGRRPQAARVSQGDIPRLVAVGGKEVSRSHLELRLEDWNVLAVELGSRNGTLLLRPGQPPVRLVENNPVPVRSGDQFDLGEGIVVTAEDVP</sequence>
<dbReference type="PROSITE" id="PS50006">
    <property type="entry name" value="FHA_DOMAIN"/>
    <property type="match status" value="1"/>
</dbReference>
<proteinExistence type="predicted"/>
<comment type="caution">
    <text evidence="3">The sequence shown here is derived from an EMBL/GenBank/DDBJ whole genome shotgun (WGS) entry which is preliminary data.</text>
</comment>
<evidence type="ECO:0000259" key="2">
    <source>
        <dbReference type="PROSITE" id="PS50006"/>
    </source>
</evidence>
<accession>A0A1J5RBI5</accession>
<evidence type="ECO:0000256" key="1">
    <source>
        <dbReference type="SAM" id="MobiDB-lite"/>
    </source>
</evidence>
<feature type="region of interest" description="Disordered" evidence="1">
    <location>
        <begin position="179"/>
        <end position="236"/>
    </location>
</feature>
<name>A0A1J5RBI5_9ZZZZ</name>
<organism evidence="3">
    <name type="scientific">mine drainage metagenome</name>
    <dbReference type="NCBI Taxonomy" id="410659"/>
    <lineage>
        <taxon>unclassified sequences</taxon>
        <taxon>metagenomes</taxon>
        <taxon>ecological metagenomes</taxon>
    </lineage>
</organism>
<dbReference type="SUPFAM" id="SSF49879">
    <property type="entry name" value="SMAD/FHA domain"/>
    <property type="match status" value="1"/>
</dbReference>
<dbReference type="AlphaFoldDB" id="A0A1J5RBI5"/>
<feature type="compositionally biased region" description="Polar residues" evidence="1">
    <location>
        <begin position="192"/>
        <end position="212"/>
    </location>
</feature>
<dbReference type="Gene3D" id="2.60.200.20">
    <property type="match status" value="1"/>
</dbReference>
<protein>
    <submittedName>
        <fullName evidence="3">FHA domain protein</fullName>
    </submittedName>
</protein>
<feature type="region of interest" description="Disordered" evidence="1">
    <location>
        <begin position="307"/>
        <end position="327"/>
    </location>
</feature>
<feature type="domain" description="FHA" evidence="2">
    <location>
        <begin position="409"/>
        <end position="463"/>
    </location>
</feature>
<dbReference type="EMBL" id="MLJW01000225">
    <property type="protein sequence ID" value="OIQ92690.1"/>
    <property type="molecule type" value="Genomic_DNA"/>
</dbReference>
<dbReference type="InterPro" id="IPR008984">
    <property type="entry name" value="SMAD_FHA_dom_sf"/>
</dbReference>
<dbReference type="InterPro" id="IPR000253">
    <property type="entry name" value="FHA_dom"/>
</dbReference>
<evidence type="ECO:0000313" key="3">
    <source>
        <dbReference type="EMBL" id="OIQ92690.1"/>
    </source>
</evidence>
<gene>
    <name evidence="3" type="ORF">GALL_253610</name>
</gene>